<dbReference type="EMBL" id="MTLA01000358">
    <property type="protein sequence ID" value="OOP66165.1"/>
    <property type="molecule type" value="Genomic_DNA"/>
</dbReference>
<name>A0A8E2I4Z4_9BACI</name>
<protein>
    <submittedName>
        <fullName evidence="1">Uncharacterized protein</fullName>
    </submittedName>
</protein>
<accession>A0A8E2I4Z4</accession>
<reference evidence="1 2" key="1">
    <citation type="submission" date="2017-01" db="EMBL/GenBank/DDBJ databases">
        <title>Draft genome sequence of Bacillus oleronius.</title>
        <authorList>
            <person name="Allam M."/>
        </authorList>
    </citation>
    <scope>NUCLEOTIDE SEQUENCE [LARGE SCALE GENOMIC DNA]</scope>
    <source>
        <strain evidence="1 2">DSM 9356</strain>
    </source>
</reference>
<dbReference type="AlphaFoldDB" id="A0A8E2I4Z4"/>
<gene>
    <name evidence="1" type="ORF">BWZ43_22410</name>
</gene>
<proteinExistence type="predicted"/>
<organism evidence="1 2">
    <name type="scientific">Heyndrickxia oleronia</name>
    <dbReference type="NCBI Taxonomy" id="38875"/>
    <lineage>
        <taxon>Bacteria</taxon>
        <taxon>Bacillati</taxon>
        <taxon>Bacillota</taxon>
        <taxon>Bacilli</taxon>
        <taxon>Bacillales</taxon>
        <taxon>Bacillaceae</taxon>
        <taxon>Heyndrickxia</taxon>
    </lineage>
</organism>
<comment type="caution">
    <text evidence="1">The sequence shown here is derived from an EMBL/GenBank/DDBJ whole genome shotgun (WGS) entry which is preliminary data.</text>
</comment>
<keyword evidence="2" id="KW-1185">Reference proteome</keyword>
<evidence type="ECO:0000313" key="1">
    <source>
        <dbReference type="EMBL" id="OOP66165.1"/>
    </source>
</evidence>
<dbReference type="RefSeq" id="WP_065107209.1">
    <property type="nucleotide sequence ID" value="NZ_BOQX01000004.1"/>
</dbReference>
<dbReference type="GeneID" id="79868212"/>
<dbReference type="Proteomes" id="UP000189761">
    <property type="component" value="Unassembled WGS sequence"/>
</dbReference>
<sequence>MKKWALAAIIYLLVVIAGYTVYAKFFEKTNAPKVEASEHHEHQEQKQEGQVLSQFHYEDGSIHIRLTDLSNNPIPLEVNHEKLLHLIIVDESLNQYAHLHPTKVSEGEFTVEKTLSNGKYKAFIDIKPKGLDYSIKPIPFEVGNSDEGSQTNHIVSDSSLTKTVEGKTVKLKMSSTKPNEPITLSFELDQSNLEPYLGAMGHVVILDKKANHFLHVHPEREDQPVFVTQFDKEGIYKIWAEFKQENKVRVFPFVVEIKK</sequence>
<evidence type="ECO:0000313" key="2">
    <source>
        <dbReference type="Proteomes" id="UP000189761"/>
    </source>
</evidence>